<keyword evidence="9" id="KW-1185">Reference proteome</keyword>
<dbReference type="GO" id="GO:0003677">
    <property type="term" value="F:DNA binding"/>
    <property type="evidence" value="ECO:0007669"/>
    <property type="project" value="UniProtKB-UniRule"/>
</dbReference>
<name>A0A3B7QWS1_9BACT</name>
<dbReference type="InterPro" id="IPR011010">
    <property type="entry name" value="DNA_brk_join_enz"/>
</dbReference>
<dbReference type="PANTHER" id="PTHR30349">
    <property type="entry name" value="PHAGE INTEGRASE-RELATED"/>
    <property type="match status" value="1"/>
</dbReference>
<dbReference type="Gene3D" id="1.10.443.10">
    <property type="entry name" value="Intergrase catalytic core"/>
    <property type="match status" value="1"/>
</dbReference>
<dbReference type="InterPro" id="IPR013762">
    <property type="entry name" value="Integrase-like_cat_sf"/>
</dbReference>
<evidence type="ECO:0008006" key="10">
    <source>
        <dbReference type="Google" id="ProtNLM"/>
    </source>
</evidence>
<evidence type="ECO:0000256" key="1">
    <source>
        <dbReference type="ARBA" id="ARBA00008857"/>
    </source>
</evidence>
<evidence type="ECO:0000259" key="7">
    <source>
        <dbReference type="PROSITE" id="PS51900"/>
    </source>
</evidence>
<accession>A0A3B7QWS1</accession>
<dbReference type="Gene3D" id="1.10.150.130">
    <property type="match status" value="1"/>
</dbReference>
<dbReference type="PROSITE" id="PS51900">
    <property type="entry name" value="CB"/>
    <property type="match status" value="1"/>
</dbReference>
<dbReference type="PANTHER" id="PTHR30349:SF64">
    <property type="entry name" value="PROPHAGE INTEGRASE INTD-RELATED"/>
    <property type="match status" value="1"/>
</dbReference>
<dbReference type="InterPro" id="IPR044068">
    <property type="entry name" value="CB"/>
</dbReference>
<dbReference type="GO" id="GO:0015074">
    <property type="term" value="P:DNA integration"/>
    <property type="evidence" value="ECO:0007669"/>
    <property type="project" value="UniProtKB-KW"/>
</dbReference>
<dbReference type="InterPro" id="IPR050090">
    <property type="entry name" value="Tyrosine_recombinase_XerCD"/>
</dbReference>
<proteinExistence type="inferred from homology"/>
<evidence type="ECO:0000256" key="3">
    <source>
        <dbReference type="ARBA" id="ARBA00023125"/>
    </source>
</evidence>
<dbReference type="OrthoDB" id="1493636at2"/>
<sequence length="477" mass="55218">MKTGTVTDVVLWKRKRTDAEGMISLREDRNGKRTYKSLGVRIPAKYWDEASQRVKRTDALDYKTINSTITTKLAEVAEVNNLADVSPAAGSFTSYAESFINSITSHGSRTKYQTVYNKLKAFLKQRNQLTLRFEELTPELVRELHTYLLKTIERNTANHYMKMYSQIINRAIKERKHTYAIHPYISVDYTRTNKKREILSESEIKAFRLAVVPDRLRLAQNAFLFQLLAQGMRVSDMMRLRWSNIQPDGHIAYTMFKTGKEMSVFINDKMYSILIEIAEQLPALKQHKDLNKIRETLRISQEKAIDSVMMDKTIQTLPIGYLHDETFIDNELVVDYQNNLRWLRDSLTRALSSLATHPKYANEHIFSFLSTTDFPKPITSISIADKQYKTMHNAKVVYNRHLKEIQKLAKISTNITSHLARHAYTNLLLTDREGYDVYDISKALGHSSLKITESYIGTFSKSHTGKINEAIAKRLDW</sequence>
<evidence type="ECO:0000313" key="9">
    <source>
        <dbReference type="Proteomes" id="UP000262802"/>
    </source>
</evidence>
<dbReference type="RefSeq" id="WP_119445145.1">
    <property type="nucleotide sequence ID" value="NZ_CP032317.1"/>
</dbReference>
<evidence type="ECO:0000256" key="2">
    <source>
        <dbReference type="ARBA" id="ARBA00022908"/>
    </source>
</evidence>
<dbReference type="SUPFAM" id="SSF56349">
    <property type="entry name" value="DNA breaking-rejoining enzymes"/>
    <property type="match status" value="2"/>
</dbReference>
<dbReference type="GO" id="GO:0006310">
    <property type="term" value="P:DNA recombination"/>
    <property type="evidence" value="ECO:0007669"/>
    <property type="project" value="UniProtKB-KW"/>
</dbReference>
<dbReference type="KEGG" id="hyh:D3Y59_11275"/>
<feature type="domain" description="Tyr recombinase" evidence="6">
    <location>
        <begin position="194"/>
        <end position="469"/>
    </location>
</feature>
<dbReference type="AlphaFoldDB" id="A0A3B7QWS1"/>
<dbReference type="InterPro" id="IPR035386">
    <property type="entry name" value="Arm-DNA-bind_5"/>
</dbReference>
<comment type="similarity">
    <text evidence="1">Belongs to the 'phage' integrase family.</text>
</comment>
<dbReference type="PROSITE" id="PS51898">
    <property type="entry name" value="TYR_RECOMBINASE"/>
    <property type="match status" value="1"/>
</dbReference>
<protein>
    <recommendedName>
        <fullName evidence="10">Site-specific integrase</fullName>
    </recommendedName>
</protein>
<keyword evidence="3 5" id="KW-0238">DNA-binding</keyword>
<evidence type="ECO:0000256" key="5">
    <source>
        <dbReference type="PROSITE-ProRule" id="PRU01248"/>
    </source>
</evidence>
<dbReference type="Pfam" id="PF17293">
    <property type="entry name" value="Arm-DNA-bind_5"/>
    <property type="match status" value="1"/>
</dbReference>
<dbReference type="EMBL" id="CP032317">
    <property type="protein sequence ID" value="AYA37578.1"/>
    <property type="molecule type" value="Genomic_DNA"/>
</dbReference>
<keyword evidence="2" id="KW-0229">DNA integration</keyword>
<keyword evidence="4" id="KW-0233">DNA recombination</keyword>
<dbReference type="Pfam" id="PF13102">
    <property type="entry name" value="Phage_int_SAM_5"/>
    <property type="match status" value="1"/>
</dbReference>
<evidence type="ECO:0000313" key="8">
    <source>
        <dbReference type="EMBL" id="AYA37578.1"/>
    </source>
</evidence>
<evidence type="ECO:0000256" key="4">
    <source>
        <dbReference type="ARBA" id="ARBA00023172"/>
    </source>
</evidence>
<dbReference type="InterPro" id="IPR025269">
    <property type="entry name" value="SAM-like_dom"/>
</dbReference>
<feature type="domain" description="Core-binding (CB)" evidence="7">
    <location>
        <begin position="90"/>
        <end position="172"/>
    </location>
</feature>
<dbReference type="InterPro" id="IPR002104">
    <property type="entry name" value="Integrase_catalytic"/>
</dbReference>
<dbReference type="Pfam" id="PF00589">
    <property type="entry name" value="Phage_integrase"/>
    <property type="match status" value="2"/>
</dbReference>
<gene>
    <name evidence="8" type="ORF">D3Y59_11275</name>
</gene>
<organism evidence="8 9">
    <name type="scientific">Hymenobacter oligotrophus</name>
    <dbReference type="NCBI Taxonomy" id="2319843"/>
    <lineage>
        <taxon>Bacteria</taxon>
        <taxon>Pseudomonadati</taxon>
        <taxon>Bacteroidota</taxon>
        <taxon>Cytophagia</taxon>
        <taxon>Cytophagales</taxon>
        <taxon>Hymenobacteraceae</taxon>
        <taxon>Hymenobacter</taxon>
    </lineage>
</organism>
<evidence type="ECO:0000259" key="6">
    <source>
        <dbReference type="PROSITE" id="PS51898"/>
    </source>
</evidence>
<reference evidence="8 9" key="1">
    <citation type="submission" date="2018-09" db="EMBL/GenBank/DDBJ databases">
        <title>Hymenobacter medium sp. nov., isolated from R2A medium.</title>
        <authorList>
            <person name="Yingchao G."/>
        </authorList>
    </citation>
    <scope>NUCLEOTIDE SEQUENCE [LARGE SCALE GENOMIC DNA]</scope>
    <source>
        <strain evidence="9">sh-6</strain>
    </source>
</reference>
<dbReference type="InterPro" id="IPR010998">
    <property type="entry name" value="Integrase_recombinase_N"/>
</dbReference>
<dbReference type="Proteomes" id="UP000262802">
    <property type="component" value="Chromosome"/>
</dbReference>